<feature type="compositionally biased region" description="Low complexity" evidence="1">
    <location>
        <begin position="336"/>
        <end position="347"/>
    </location>
</feature>
<evidence type="ECO:0000313" key="2">
    <source>
        <dbReference type="EMBL" id="GFH61946.1"/>
    </source>
</evidence>
<feature type="compositionally biased region" description="Polar residues" evidence="1">
    <location>
        <begin position="351"/>
        <end position="382"/>
    </location>
</feature>
<feature type="region of interest" description="Disordered" evidence="1">
    <location>
        <begin position="199"/>
        <end position="259"/>
    </location>
</feature>
<accession>A0AAD3DCT4</accession>
<feature type="compositionally biased region" description="Basic and acidic residues" evidence="1">
    <location>
        <begin position="275"/>
        <end position="300"/>
    </location>
</feature>
<feature type="compositionally biased region" description="Polar residues" evidence="1">
    <location>
        <begin position="248"/>
        <end position="259"/>
    </location>
</feature>
<feature type="compositionally biased region" description="Acidic residues" evidence="1">
    <location>
        <begin position="301"/>
        <end position="310"/>
    </location>
</feature>
<feature type="compositionally biased region" description="Basic and acidic residues" evidence="1">
    <location>
        <begin position="228"/>
        <end position="247"/>
    </location>
</feature>
<name>A0AAD3DCT4_9STRA</name>
<reference evidence="2 3" key="1">
    <citation type="journal article" date="2021" name="Sci. Rep.">
        <title>The genome of the diatom Chaetoceros tenuissimus carries an ancient integrated fragment of an extant virus.</title>
        <authorList>
            <person name="Hongo Y."/>
            <person name="Kimura K."/>
            <person name="Takaki Y."/>
            <person name="Yoshida Y."/>
            <person name="Baba S."/>
            <person name="Kobayashi G."/>
            <person name="Nagasaki K."/>
            <person name="Hano T."/>
            <person name="Tomaru Y."/>
        </authorList>
    </citation>
    <scope>NUCLEOTIDE SEQUENCE [LARGE SCALE GENOMIC DNA]</scope>
    <source>
        <strain evidence="2 3">NIES-3715</strain>
    </source>
</reference>
<proteinExistence type="predicted"/>
<dbReference type="Proteomes" id="UP001054902">
    <property type="component" value="Unassembled WGS sequence"/>
</dbReference>
<evidence type="ECO:0000313" key="3">
    <source>
        <dbReference type="Proteomes" id="UP001054902"/>
    </source>
</evidence>
<feature type="compositionally biased region" description="Basic and acidic residues" evidence="1">
    <location>
        <begin position="383"/>
        <end position="394"/>
    </location>
</feature>
<organism evidence="2 3">
    <name type="scientific">Chaetoceros tenuissimus</name>
    <dbReference type="NCBI Taxonomy" id="426638"/>
    <lineage>
        <taxon>Eukaryota</taxon>
        <taxon>Sar</taxon>
        <taxon>Stramenopiles</taxon>
        <taxon>Ochrophyta</taxon>
        <taxon>Bacillariophyta</taxon>
        <taxon>Coscinodiscophyceae</taxon>
        <taxon>Chaetocerotophycidae</taxon>
        <taxon>Chaetocerotales</taxon>
        <taxon>Chaetocerotaceae</taxon>
        <taxon>Chaetoceros</taxon>
    </lineage>
</organism>
<sequence length="442" mass="48729">MSSENNHDAVPPQVGSGGIEIDRPTKRFPNIPDLIHDESNAHLLSSLLPALDKYKCLDPPFKRKRSPWVRAYCDLYHPSGPWGSSKFLNAPDIEKKTKYSFKGYKMQSIYRNLQSYIGDNAIHKELHQRLQDFHETKEKYFSSFMKSCEEIAYLELAKDAKDRAPIPGSIVELQAIVANRATDVADNGTAATIATLDQDSNANTVDEPAPKRQRLDDSNDNGIVVLTDENHNAVDDSIENTKNRTDANESNAVASNQVSTDDARVKIVVATENSNTEHDSSNDITNKEDITESKNSSNDDSKEDDDEGEGLDTQFEAYGIEETGKVKHTEEDEEPSTSMTKGSTGSGNAVDVNNTSANVVGRSSTDDAFTQDTSNQGTASDNTQKEESKIGSLEKKREDLTNILTKRRAYLGNEGQDDNICAKVVKAIDNIDNTLVNALLDM</sequence>
<feature type="region of interest" description="Disordered" evidence="1">
    <location>
        <begin position="1"/>
        <end position="24"/>
    </location>
</feature>
<evidence type="ECO:0000256" key="1">
    <source>
        <dbReference type="SAM" id="MobiDB-lite"/>
    </source>
</evidence>
<dbReference type="AlphaFoldDB" id="A0AAD3DCT4"/>
<gene>
    <name evidence="2" type="ORF">CTEN210_18422</name>
</gene>
<keyword evidence="3" id="KW-1185">Reference proteome</keyword>
<dbReference type="EMBL" id="BLLK01000075">
    <property type="protein sequence ID" value="GFH61946.1"/>
    <property type="molecule type" value="Genomic_DNA"/>
</dbReference>
<protein>
    <submittedName>
        <fullName evidence="2">Uncharacterized protein</fullName>
    </submittedName>
</protein>
<feature type="compositionally biased region" description="Basic and acidic residues" evidence="1">
    <location>
        <begin position="208"/>
        <end position="217"/>
    </location>
</feature>
<comment type="caution">
    <text evidence="2">The sequence shown here is derived from an EMBL/GenBank/DDBJ whole genome shotgun (WGS) entry which is preliminary data.</text>
</comment>
<feature type="region of interest" description="Disordered" evidence="1">
    <location>
        <begin position="271"/>
        <end position="394"/>
    </location>
</feature>